<proteinExistence type="predicted"/>
<sequence>MSIKKQREGHNRFSLFSTHFYLLFLCLINKVYAVGLNNDTAGGCLPSTGLIATRYPGFNIEFYHYFFASYNETLGYGQPDFITYNTNNYVAGGYADQGSFGSTSGVNNVTYSYSPPGYFVPPVSGYYTFYLKYIDDLGVLSIGADSAFKCCLEDSTNTDGTYQIRSIWTSAGPSGTNSIKLELTANVYYPMRLLYNNRQGLGGIEFGYIGTDGVYTDDFSGVIYNLESAAETCDAPGGATTTYTPWTGKSTSTIGTSIYTFEGSDGIPTTSTIFTVETPEYDAVITTYTPWTGTYTSTIGTSVTTSIGSDGIPTTSTIYTVETPEVEGTTTTYTPWTGTYTSTIGTSVTTSVGSDGITTTSTIYTVETPEVEGTTTTYTPWTGTYTSTIGTSVTTSVGSDGIPTTSTIYTVETPEVEGTTTTYTPWTDSRS</sequence>
<evidence type="ECO:0000313" key="4">
    <source>
        <dbReference type="Proteomes" id="UP000262825"/>
    </source>
</evidence>
<protein>
    <recommendedName>
        <fullName evidence="2">PA14 domain-containing protein</fullName>
    </recommendedName>
</protein>
<accession>A0A376BBH3</accession>
<dbReference type="Pfam" id="PF10528">
    <property type="entry name" value="GLEYA"/>
    <property type="match status" value="1"/>
</dbReference>
<dbReference type="InterPro" id="IPR037524">
    <property type="entry name" value="PA14/GLEYA"/>
</dbReference>
<evidence type="ECO:0000313" key="3">
    <source>
        <dbReference type="EMBL" id="SSD62038.1"/>
    </source>
</evidence>
<dbReference type="Pfam" id="PF00624">
    <property type="entry name" value="Flocculin"/>
    <property type="match status" value="4"/>
</dbReference>
<keyword evidence="4" id="KW-1185">Reference proteome</keyword>
<dbReference type="Proteomes" id="UP000262825">
    <property type="component" value="Unassembled WGS sequence"/>
</dbReference>
<reference evidence="4" key="1">
    <citation type="submission" date="2018-06" db="EMBL/GenBank/DDBJ databases">
        <authorList>
            <person name="Guldener U."/>
        </authorList>
    </citation>
    <scope>NUCLEOTIDE SEQUENCE [LARGE SCALE GENOMIC DNA]</scope>
    <source>
        <strain evidence="4">UTAD17</strain>
    </source>
</reference>
<keyword evidence="1" id="KW-0732">Signal</keyword>
<dbReference type="Gene3D" id="2.60.120.1560">
    <property type="match status" value="2"/>
</dbReference>
<dbReference type="PROSITE" id="PS51820">
    <property type="entry name" value="PA14"/>
    <property type="match status" value="1"/>
</dbReference>
<name>A0A376BBH3_9ASCO</name>
<dbReference type="InterPro" id="IPR018871">
    <property type="entry name" value="GLEYA_adhesin_domain"/>
</dbReference>
<feature type="signal peptide" evidence="1">
    <location>
        <begin position="1"/>
        <end position="33"/>
    </location>
</feature>
<evidence type="ECO:0000256" key="1">
    <source>
        <dbReference type="SAM" id="SignalP"/>
    </source>
</evidence>
<evidence type="ECO:0000259" key="2">
    <source>
        <dbReference type="PROSITE" id="PS51820"/>
    </source>
</evidence>
<dbReference type="InterPro" id="IPR001389">
    <property type="entry name" value="Flocculin"/>
</dbReference>
<dbReference type="GO" id="GO:0000128">
    <property type="term" value="P:flocculation"/>
    <property type="evidence" value="ECO:0007669"/>
    <property type="project" value="InterPro"/>
</dbReference>
<dbReference type="AlphaFoldDB" id="A0A376BBH3"/>
<gene>
    <name evidence="3" type="ORF">SCODWIG_03800</name>
</gene>
<feature type="domain" description="PA14" evidence="2">
    <location>
        <begin position="53"/>
        <end position="222"/>
    </location>
</feature>
<organism evidence="3 4">
    <name type="scientific">Saccharomycodes ludwigii</name>
    <dbReference type="NCBI Taxonomy" id="36035"/>
    <lineage>
        <taxon>Eukaryota</taxon>
        <taxon>Fungi</taxon>
        <taxon>Dikarya</taxon>
        <taxon>Ascomycota</taxon>
        <taxon>Saccharomycotina</taxon>
        <taxon>Saccharomycetes</taxon>
        <taxon>Saccharomycodales</taxon>
        <taxon>Saccharomycodaceae</taxon>
        <taxon>Saccharomycodes</taxon>
    </lineage>
</organism>
<dbReference type="VEuPathDB" id="FungiDB:SCODWIG_03800"/>
<feature type="chain" id="PRO_5016706205" description="PA14 domain-containing protein" evidence="1">
    <location>
        <begin position="34"/>
        <end position="431"/>
    </location>
</feature>
<dbReference type="EMBL" id="UFAJ01001079">
    <property type="protein sequence ID" value="SSD62038.1"/>
    <property type="molecule type" value="Genomic_DNA"/>
</dbReference>